<comment type="caution">
    <text evidence="3">The sequence shown here is derived from an EMBL/GenBank/DDBJ whole genome shotgun (WGS) entry which is preliminary data.</text>
</comment>
<dbReference type="OrthoDB" id="8607342at2"/>
<evidence type="ECO:0000256" key="1">
    <source>
        <dbReference type="SAM" id="Phobius"/>
    </source>
</evidence>
<feature type="domain" description="CAAX prenyl protease 2/Lysostaphin resistance protein A-like" evidence="2">
    <location>
        <begin position="144"/>
        <end position="229"/>
    </location>
</feature>
<evidence type="ECO:0000313" key="3">
    <source>
        <dbReference type="EMBL" id="RLQ93587.1"/>
    </source>
</evidence>
<feature type="transmembrane region" description="Helical" evidence="1">
    <location>
        <begin position="255"/>
        <end position="274"/>
    </location>
</feature>
<dbReference type="Proteomes" id="UP000276770">
    <property type="component" value="Unassembled WGS sequence"/>
</dbReference>
<dbReference type="GO" id="GO:0004175">
    <property type="term" value="F:endopeptidase activity"/>
    <property type="evidence" value="ECO:0007669"/>
    <property type="project" value="UniProtKB-ARBA"/>
</dbReference>
<reference evidence="3 4" key="1">
    <citation type="submission" date="2018-10" db="EMBL/GenBank/DDBJ databases">
        <title>Falsibacillus sp. genome draft.</title>
        <authorList>
            <person name="Shi S."/>
        </authorList>
    </citation>
    <scope>NUCLEOTIDE SEQUENCE [LARGE SCALE GENOMIC DNA]</scope>
    <source>
        <strain evidence="3 4">GY 10110</strain>
    </source>
</reference>
<keyword evidence="4" id="KW-1185">Reference proteome</keyword>
<keyword evidence="1" id="KW-1133">Transmembrane helix</keyword>
<keyword evidence="3" id="KW-0482">Metalloprotease</keyword>
<dbReference type="GO" id="GO:0080120">
    <property type="term" value="P:CAAX-box protein maturation"/>
    <property type="evidence" value="ECO:0007669"/>
    <property type="project" value="UniProtKB-ARBA"/>
</dbReference>
<name>A0A3L7JRV8_9BACI</name>
<keyword evidence="3" id="KW-0378">Hydrolase</keyword>
<protein>
    <submittedName>
        <fullName evidence="3">CPBP family intramembrane metalloprotease</fullName>
    </submittedName>
</protein>
<keyword evidence="1" id="KW-0812">Transmembrane</keyword>
<dbReference type="AlphaFoldDB" id="A0A3L7JRV8"/>
<dbReference type="GO" id="GO:0008237">
    <property type="term" value="F:metallopeptidase activity"/>
    <property type="evidence" value="ECO:0007669"/>
    <property type="project" value="UniProtKB-KW"/>
</dbReference>
<gene>
    <name evidence="3" type="ORF">D9X91_16515</name>
</gene>
<dbReference type="Pfam" id="PF02517">
    <property type="entry name" value="Rce1-like"/>
    <property type="match status" value="1"/>
</dbReference>
<feature type="transmembrane region" description="Helical" evidence="1">
    <location>
        <begin position="55"/>
        <end position="75"/>
    </location>
</feature>
<dbReference type="InterPro" id="IPR003675">
    <property type="entry name" value="Rce1/LyrA-like_dom"/>
</dbReference>
<dbReference type="RefSeq" id="WP_121681757.1">
    <property type="nucleotide sequence ID" value="NZ_RCVZ01000013.1"/>
</dbReference>
<dbReference type="GO" id="GO:0006508">
    <property type="term" value="P:proteolysis"/>
    <property type="evidence" value="ECO:0007669"/>
    <property type="project" value="UniProtKB-KW"/>
</dbReference>
<feature type="transmembrane region" description="Helical" evidence="1">
    <location>
        <begin position="181"/>
        <end position="213"/>
    </location>
</feature>
<keyword evidence="3" id="KW-0645">Protease</keyword>
<dbReference type="EMBL" id="RCVZ01000013">
    <property type="protein sequence ID" value="RLQ93587.1"/>
    <property type="molecule type" value="Genomic_DNA"/>
</dbReference>
<feature type="transmembrane region" description="Helical" evidence="1">
    <location>
        <begin position="145"/>
        <end position="169"/>
    </location>
</feature>
<dbReference type="PANTHER" id="PTHR43592:SF15">
    <property type="entry name" value="CAAX AMINO TERMINAL PROTEASE FAMILY PROTEIN"/>
    <property type="match status" value="1"/>
</dbReference>
<evidence type="ECO:0000313" key="4">
    <source>
        <dbReference type="Proteomes" id="UP000276770"/>
    </source>
</evidence>
<feature type="transmembrane region" description="Helical" evidence="1">
    <location>
        <begin position="27"/>
        <end position="49"/>
    </location>
</feature>
<sequence>MLGLNQAKIENIDSKVSSFQNVKFRYLLVWIFIGFISIFVLLRAISGFFGFTSFTFKYTVSTFTYFYVFLLCYRVTQQKSISFKNLFVLKAKKINWIEVIGLTILTKVINISLLASVLLYIVYYSPQYLSSFASDTNTVEPLTNFFFLAFQAIVLAPIIEELFFRGILLQSWGVRWGVKRAIILSSFTLSVLHFSSQFLDLFVGSIVLSVLFLKYKSLIIPILFHTINNQIAQLTNFFNRGSSSNESITIEQAKAAGWVGAILFIVSFCIYVIYLKKSRIKEMSPIE</sequence>
<dbReference type="PANTHER" id="PTHR43592">
    <property type="entry name" value="CAAX AMINO TERMINAL PROTEASE"/>
    <property type="match status" value="1"/>
</dbReference>
<accession>A0A3L7JRV8</accession>
<organism evidence="3 4">
    <name type="scientific">Falsibacillus albus</name>
    <dbReference type="NCBI Taxonomy" id="2478915"/>
    <lineage>
        <taxon>Bacteria</taxon>
        <taxon>Bacillati</taxon>
        <taxon>Bacillota</taxon>
        <taxon>Bacilli</taxon>
        <taxon>Bacillales</taxon>
        <taxon>Bacillaceae</taxon>
        <taxon>Falsibacillus</taxon>
    </lineage>
</organism>
<feature type="transmembrane region" description="Helical" evidence="1">
    <location>
        <begin position="96"/>
        <end position="125"/>
    </location>
</feature>
<keyword evidence="1" id="KW-0472">Membrane</keyword>
<evidence type="ECO:0000259" key="2">
    <source>
        <dbReference type="Pfam" id="PF02517"/>
    </source>
</evidence>
<proteinExistence type="predicted"/>